<dbReference type="Proteomes" id="UP000824782">
    <property type="component" value="Unassembled WGS sequence"/>
</dbReference>
<keyword evidence="1" id="KW-0472">Membrane</keyword>
<reference evidence="2" key="1">
    <citation type="thesis" date="2020" institute="ProQuest LLC" country="789 East Eisenhower Parkway, Ann Arbor, MI, USA">
        <title>Comparative Genomics and Chromosome Evolution.</title>
        <authorList>
            <person name="Mudd A.B."/>
        </authorList>
    </citation>
    <scope>NUCLEOTIDE SEQUENCE</scope>
    <source>
        <strain evidence="2">237g6f4</strain>
        <tissue evidence="2">Blood</tissue>
    </source>
</reference>
<accession>A0AAV6YP45</accession>
<protein>
    <submittedName>
        <fullName evidence="2">Uncharacterized protein</fullName>
    </submittedName>
</protein>
<gene>
    <name evidence="2" type="ORF">GDO81_021601</name>
</gene>
<feature type="transmembrane region" description="Helical" evidence="1">
    <location>
        <begin position="36"/>
        <end position="59"/>
    </location>
</feature>
<keyword evidence="3" id="KW-1185">Reference proteome</keyword>
<name>A0AAV6YP45_ENGPU</name>
<dbReference type="GO" id="GO:0070419">
    <property type="term" value="C:nonhomologous end joining complex"/>
    <property type="evidence" value="ECO:0007669"/>
    <property type="project" value="TreeGrafter"/>
</dbReference>
<dbReference type="PANTHER" id="PTHR28586">
    <property type="entry name" value="PROTEIN PAXX"/>
    <property type="match status" value="1"/>
</dbReference>
<sequence>MEGLHSYLCFSFLYGGSVYVGDVSCIYGWGALIWGLDYLICGLFISNLSISYLPFLSLYSVTNGNEVWRTDPVEEALEDWDAVRNVTSRELVDKLREKFQNSAPVLDVQGSIATLTFQVDSGKVTLDLLKLPISEARAQVQEVLFDLSDCVRSLEAQLKGTVSIYTNNICFIASTSMYNMVIQAIFFGALWMPNI</sequence>
<dbReference type="PANTHER" id="PTHR28586:SF1">
    <property type="entry name" value="PROTEIN PAXX"/>
    <property type="match status" value="1"/>
</dbReference>
<feature type="transmembrane region" description="Helical" evidence="1">
    <location>
        <begin position="169"/>
        <end position="192"/>
    </location>
</feature>
<comment type="caution">
    <text evidence="2">The sequence shown here is derived from an EMBL/GenBank/DDBJ whole genome shotgun (WGS) entry which is preliminary data.</text>
</comment>
<dbReference type="GO" id="GO:0006303">
    <property type="term" value="P:double-strand break repair via nonhomologous end joining"/>
    <property type="evidence" value="ECO:0007669"/>
    <property type="project" value="InterPro"/>
</dbReference>
<organism evidence="2 3">
    <name type="scientific">Engystomops pustulosus</name>
    <name type="common">Tungara frog</name>
    <name type="synonym">Physalaemus pustulosus</name>
    <dbReference type="NCBI Taxonomy" id="76066"/>
    <lineage>
        <taxon>Eukaryota</taxon>
        <taxon>Metazoa</taxon>
        <taxon>Chordata</taxon>
        <taxon>Craniata</taxon>
        <taxon>Vertebrata</taxon>
        <taxon>Euteleostomi</taxon>
        <taxon>Amphibia</taxon>
        <taxon>Batrachia</taxon>
        <taxon>Anura</taxon>
        <taxon>Neobatrachia</taxon>
        <taxon>Hyloidea</taxon>
        <taxon>Leptodactylidae</taxon>
        <taxon>Leiuperinae</taxon>
        <taxon>Engystomops</taxon>
    </lineage>
</organism>
<dbReference type="GO" id="GO:0060090">
    <property type="term" value="F:molecular adaptor activity"/>
    <property type="evidence" value="ECO:0007669"/>
    <property type="project" value="TreeGrafter"/>
</dbReference>
<dbReference type="GO" id="GO:0035861">
    <property type="term" value="C:site of double-strand break"/>
    <property type="evidence" value="ECO:0007669"/>
    <property type="project" value="TreeGrafter"/>
</dbReference>
<dbReference type="EMBL" id="WNYA01016951">
    <property type="protein sequence ID" value="KAG8539022.1"/>
    <property type="molecule type" value="Genomic_DNA"/>
</dbReference>
<evidence type="ECO:0000313" key="2">
    <source>
        <dbReference type="EMBL" id="KAG8539022.1"/>
    </source>
</evidence>
<feature type="transmembrane region" description="Helical" evidence="1">
    <location>
        <begin position="7"/>
        <end position="30"/>
    </location>
</feature>
<dbReference type="InterPro" id="IPR027873">
    <property type="entry name" value="PAXX"/>
</dbReference>
<dbReference type="GO" id="GO:0005634">
    <property type="term" value="C:nucleus"/>
    <property type="evidence" value="ECO:0007669"/>
    <property type="project" value="TreeGrafter"/>
</dbReference>
<proteinExistence type="predicted"/>
<evidence type="ECO:0000313" key="3">
    <source>
        <dbReference type="Proteomes" id="UP000824782"/>
    </source>
</evidence>
<keyword evidence="1" id="KW-0812">Transmembrane</keyword>
<dbReference type="Pfam" id="PF15384">
    <property type="entry name" value="PAXX"/>
    <property type="match status" value="1"/>
</dbReference>
<evidence type="ECO:0000256" key="1">
    <source>
        <dbReference type="SAM" id="Phobius"/>
    </source>
</evidence>
<dbReference type="AlphaFoldDB" id="A0AAV6YP45"/>
<keyword evidence="1" id="KW-1133">Transmembrane helix</keyword>